<dbReference type="RefSeq" id="WP_013335999.1">
    <property type="nucleotide sequence ID" value="NC_014537.1"/>
</dbReference>
<evidence type="ECO:0000313" key="2">
    <source>
        <dbReference type="EMBL" id="ADN50274.1"/>
    </source>
</evidence>
<dbReference type="Gene3D" id="3.30.700.20">
    <property type="entry name" value="Hypothetical protein ph0010, domain 1"/>
    <property type="match status" value="1"/>
</dbReference>
<sequence>MELFRPLNEQEYTSLIRYLRAKILERLGIKADYEIDPTHLVRIAELKFGVFVSIEKLMYSDGMIKRVLRGSMGTIRPIKNLLEDSVTATMHAAFYDPRFSPISIAEFKNCVLEVTVISPLIDVDMDWVRKEMVLGYHGLYMVDSGKATILLPQKVVEMAENYYQKTNKQLGVDELIRELCDSLKICNPTSIKAFRTQIIYELRPDGNVIERKLYLNRLLNNKVKQQAIVSGR</sequence>
<reference evidence="3" key="2">
    <citation type="journal article" date="2010" name="Stand. Genomic Sci.">
        <title>Complete genome sequence of Vulcanisaeta distributa type strain (IC-017T).</title>
        <authorList>
            <person name="Mavromatis K."/>
            <person name="Sikorski J."/>
            <person name="Pabst E."/>
            <person name="Teshima H."/>
            <person name="Lapidus A."/>
            <person name="Lucas S."/>
            <person name="Nolan M."/>
            <person name="Glavina Del Rio T."/>
            <person name="Cheng J."/>
            <person name="Bruce D."/>
            <person name="Goodwin L."/>
            <person name="Pitluck S."/>
            <person name="Liolios K."/>
            <person name="Ivanova N."/>
            <person name="Mikhailova N."/>
            <person name="Pati A."/>
            <person name="Chen A."/>
            <person name="Palaniappan K."/>
            <person name="Land M."/>
            <person name="Hauser L."/>
            <person name="Chang Y."/>
            <person name="Jeffries C."/>
            <person name="Rohde M."/>
            <person name="Spring S."/>
            <person name="Goker M."/>
            <person name="Wirth R."/>
            <person name="Woyke T."/>
            <person name="Bristow J."/>
            <person name="Eisen J."/>
            <person name="Markowitz V."/>
            <person name="Hugenholtz P."/>
            <person name="Klenk H."/>
            <person name="Kyrpides N."/>
        </authorList>
    </citation>
    <scope>NUCLEOTIDE SEQUENCE [LARGE SCALE GENOMIC DNA]</scope>
    <source>
        <strain evidence="3">DSM 14429 / JCM 11212 / NBRC 100878 / IC-017</strain>
    </source>
</reference>
<dbReference type="Proteomes" id="UP000006681">
    <property type="component" value="Chromosome"/>
</dbReference>
<keyword evidence="3" id="KW-1185">Reference proteome</keyword>
<dbReference type="EMBL" id="CP002100">
    <property type="protein sequence ID" value="ADN50274.1"/>
    <property type="molecule type" value="Genomic_DNA"/>
</dbReference>
<dbReference type="InterPro" id="IPR002733">
    <property type="entry name" value="AMMECR1_domain"/>
</dbReference>
<dbReference type="AlphaFoldDB" id="E1QPA3"/>
<gene>
    <name evidence="2" type="ordered locus">Vdis_0884</name>
</gene>
<dbReference type="KEGG" id="vdi:Vdis_0884"/>
<dbReference type="PROSITE" id="PS51112">
    <property type="entry name" value="AMMECR1"/>
    <property type="match status" value="1"/>
</dbReference>
<dbReference type="STRING" id="572478.Vdis_0884"/>
<dbReference type="InterPro" id="IPR036071">
    <property type="entry name" value="AMMECR1_dom_sf"/>
</dbReference>
<proteinExistence type="predicted"/>
<dbReference type="OrthoDB" id="25187at2157"/>
<dbReference type="HOGENOM" id="CLU_1381452_0_0_2"/>
<dbReference type="Pfam" id="PF01871">
    <property type="entry name" value="AMMECR1"/>
    <property type="match status" value="1"/>
</dbReference>
<dbReference type="InterPro" id="IPR027485">
    <property type="entry name" value="AMMECR1_N"/>
</dbReference>
<evidence type="ECO:0000259" key="1">
    <source>
        <dbReference type="PROSITE" id="PS51112"/>
    </source>
</evidence>
<evidence type="ECO:0000313" key="3">
    <source>
        <dbReference type="Proteomes" id="UP000006681"/>
    </source>
</evidence>
<feature type="domain" description="AMMECR1" evidence="1">
    <location>
        <begin position="10"/>
        <end position="210"/>
    </location>
</feature>
<organism evidence="2 3">
    <name type="scientific">Vulcanisaeta distributa (strain DSM 14429 / JCM 11212 / NBRC 100878 / IC-017)</name>
    <dbReference type="NCBI Taxonomy" id="572478"/>
    <lineage>
        <taxon>Archaea</taxon>
        <taxon>Thermoproteota</taxon>
        <taxon>Thermoprotei</taxon>
        <taxon>Thermoproteales</taxon>
        <taxon>Thermoproteaceae</taxon>
        <taxon>Vulcanisaeta</taxon>
    </lineage>
</organism>
<dbReference type="Gene3D" id="3.30.1490.150">
    <property type="entry name" value="Hypothetical protein ph0010, domain 2"/>
    <property type="match status" value="1"/>
</dbReference>
<dbReference type="GeneID" id="9751813"/>
<protein>
    <submittedName>
        <fullName evidence="2">AMMECR1 domain protein</fullName>
    </submittedName>
</protein>
<accession>E1QPA3</accession>
<name>E1QPA3_VULDI</name>
<dbReference type="SUPFAM" id="SSF143447">
    <property type="entry name" value="AMMECR1-like"/>
    <property type="match status" value="1"/>
</dbReference>
<dbReference type="eggNOG" id="arCOG01336">
    <property type="taxonomic scope" value="Archaea"/>
</dbReference>
<reference evidence="2 3" key="1">
    <citation type="journal article" date="2010" name="Stand. Genomic Sci.">
        <title>Complete genome sequence of Vulcanisaeta distributa type strain (IC-017).</title>
        <authorList>
            <person name="Mavromatis K."/>
            <person name="Sikorski J."/>
            <person name="Pabst E."/>
            <person name="Teshima H."/>
            <person name="Lapidus A."/>
            <person name="Lucas S."/>
            <person name="Nolan M."/>
            <person name="Glavina Del Rio T."/>
            <person name="Cheng J.F."/>
            <person name="Bruce D."/>
            <person name="Goodwin L."/>
            <person name="Pitluck S."/>
            <person name="Liolios K."/>
            <person name="Ivanova N."/>
            <person name="Mikhailova N."/>
            <person name="Pati A."/>
            <person name="Chen A."/>
            <person name="Palaniappan K."/>
            <person name="Land M."/>
            <person name="Hauser L."/>
            <person name="Chang Y.J."/>
            <person name="Jeffries C.D."/>
            <person name="Rohde M."/>
            <person name="Spring S."/>
            <person name="Goker M."/>
            <person name="Wirth R."/>
            <person name="Woyke T."/>
            <person name="Bristow J."/>
            <person name="Eisen J.A."/>
            <person name="Markowitz V."/>
            <person name="Hugenholtz P."/>
            <person name="Klenk H.P."/>
            <person name="Kyrpides N.C."/>
        </authorList>
    </citation>
    <scope>NUCLEOTIDE SEQUENCE [LARGE SCALE GENOMIC DNA]</scope>
    <source>
        <strain evidence="3">DSM 14429 / JCM 11212 / NBRC 100878 / IC-017</strain>
    </source>
</reference>